<evidence type="ECO:0000313" key="2">
    <source>
        <dbReference type="Proteomes" id="UP000663760"/>
    </source>
</evidence>
<dbReference type="Proteomes" id="UP000663760">
    <property type="component" value="Chromosome 6"/>
</dbReference>
<organism evidence="1 2">
    <name type="scientific">Spirodela intermedia</name>
    <name type="common">Intermediate duckweed</name>
    <dbReference type="NCBI Taxonomy" id="51605"/>
    <lineage>
        <taxon>Eukaryota</taxon>
        <taxon>Viridiplantae</taxon>
        <taxon>Streptophyta</taxon>
        <taxon>Embryophyta</taxon>
        <taxon>Tracheophyta</taxon>
        <taxon>Spermatophyta</taxon>
        <taxon>Magnoliopsida</taxon>
        <taxon>Liliopsida</taxon>
        <taxon>Araceae</taxon>
        <taxon>Lemnoideae</taxon>
        <taxon>Spirodela</taxon>
    </lineage>
</organism>
<dbReference type="AlphaFoldDB" id="A0A7I8KI27"/>
<name>A0A7I8KI27_SPIIN</name>
<evidence type="ECO:0000313" key="1">
    <source>
        <dbReference type="EMBL" id="CAA7397479.1"/>
    </source>
</evidence>
<accession>A0A7I8KI27</accession>
<gene>
    <name evidence="1" type="ORF">SI8410_06008144</name>
</gene>
<sequence>MATTYESQKEDISVLGEEFSRRMEELTSKFQRSLNLKANLSSTRVKAPKPKTYSGERDAMLIENFIWDLQRYINSNTTSEEEKVFVRSLFLAGHAKT</sequence>
<protein>
    <submittedName>
        <fullName evidence="1">Uncharacterized protein</fullName>
    </submittedName>
</protein>
<dbReference type="EMBL" id="LR746269">
    <property type="protein sequence ID" value="CAA7397479.1"/>
    <property type="molecule type" value="Genomic_DNA"/>
</dbReference>
<reference evidence="1" key="1">
    <citation type="submission" date="2020-02" db="EMBL/GenBank/DDBJ databases">
        <authorList>
            <person name="Scholz U."/>
            <person name="Mascher M."/>
            <person name="Fiebig A."/>
        </authorList>
    </citation>
    <scope>NUCLEOTIDE SEQUENCE</scope>
</reference>
<keyword evidence="2" id="KW-1185">Reference proteome</keyword>
<proteinExistence type="predicted"/>